<evidence type="ECO:0000313" key="9">
    <source>
        <dbReference type="EMBL" id="MBB4918721.1"/>
    </source>
</evidence>
<dbReference type="InterPro" id="IPR003439">
    <property type="entry name" value="ABC_transporter-like_ATP-bd"/>
</dbReference>
<dbReference type="Pfam" id="PF00005">
    <property type="entry name" value="ABC_tran"/>
    <property type="match status" value="1"/>
</dbReference>
<dbReference type="PANTHER" id="PTHR42788">
    <property type="entry name" value="TAURINE IMPORT ATP-BINDING PROTEIN-RELATED"/>
    <property type="match status" value="1"/>
</dbReference>
<dbReference type="AlphaFoldDB" id="A0A7W7VQ84"/>
<name>A0A7W7VQ84_9ACTN</name>
<dbReference type="GO" id="GO:0016887">
    <property type="term" value="F:ATP hydrolysis activity"/>
    <property type="evidence" value="ECO:0007669"/>
    <property type="project" value="InterPro"/>
</dbReference>
<dbReference type="InterPro" id="IPR027417">
    <property type="entry name" value="P-loop_NTPase"/>
</dbReference>
<evidence type="ECO:0000256" key="3">
    <source>
        <dbReference type="ARBA" id="ARBA00022741"/>
    </source>
</evidence>
<comment type="caution">
    <text evidence="9">The sequence shown here is derived from an EMBL/GenBank/DDBJ whole genome shotgun (WGS) entry which is preliminary data.</text>
</comment>
<keyword evidence="1" id="KW-0813">Transport</keyword>
<dbReference type="EMBL" id="JACHJP010000007">
    <property type="protein sequence ID" value="MBB4918721.1"/>
    <property type="molecule type" value="Genomic_DNA"/>
</dbReference>
<accession>A0A7W7VQ84</accession>
<dbReference type="Gene3D" id="3.40.50.300">
    <property type="entry name" value="P-loop containing nucleotide triphosphate hydrolases"/>
    <property type="match status" value="1"/>
</dbReference>
<dbReference type="SUPFAM" id="SSF52540">
    <property type="entry name" value="P-loop containing nucleoside triphosphate hydrolases"/>
    <property type="match status" value="1"/>
</dbReference>
<feature type="domain" description="ABC transporter" evidence="8">
    <location>
        <begin position="31"/>
        <end position="261"/>
    </location>
</feature>
<keyword evidence="2" id="KW-1003">Cell membrane</keyword>
<keyword evidence="4 9" id="KW-0067">ATP-binding</keyword>
<dbReference type="SMART" id="SM00382">
    <property type="entry name" value="AAA"/>
    <property type="match status" value="1"/>
</dbReference>
<dbReference type="PROSITE" id="PS50893">
    <property type="entry name" value="ABC_TRANSPORTER_2"/>
    <property type="match status" value="1"/>
</dbReference>
<sequence length="279" mass="29822">MVGNSVNGAGGTNGSTAGGEVAGRTVTVGGVRVAGVTHEYALHGRPLPVLDDLTLTIGSGEFTAVVGPSGSGKSTLLRLLAGLETPTRGRLFVDGRPIQGPHPSRALVFQDPTLFPWRTVRRNVEVGPQARGKLGEQRDRVGETLELVGLSAFADAYPSQLSGGMAQRAALARALVNEPELLLLDEPLGRLDALTRLAMQRELLNLWLARRFTAILVTHDVDEALRLADRVIVLSDRPARVLADVPVTAPRPRLTDEAELRVQRRHILDLLGAGADAWT</sequence>
<keyword evidence="10" id="KW-1185">Reference proteome</keyword>
<evidence type="ECO:0000256" key="2">
    <source>
        <dbReference type="ARBA" id="ARBA00022475"/>
    </source>
</evidence>
<organism evidence="9 10">
    <name type="scientific">Streptosporangium saharense</name>
    <dbReference type="NCBI Taxonomy" id="1706840"/>
    <lineage>
        <taxon>Bacteria</taxon>
        <taxon>Bacillati</taxon>
        <taxon>Actinomycetota</taxon>
        <taxon>Actinomycetes</taxon>
        <taxon>Streptosporangiales</taxon>
        <taxon>Streptosporangiaceae</taxon>
        <taxon>Streptosporangium</taxon>
    </lineage>
</organism>
<feature type="region of interest" description="Disordered" evidence="7">
    <location>
        <begin position="1"/>
        <end position="21"/>
    </location>
</feature>
<dbReference type="RefSeq" id="WP_221461408.1">
    <property type="nucleotide sequence ID" value="NZ_JACHJP010000007.1"/>
</dbReference>
<dbReference type="PANTHER" id="PTHR42788:SF17">
    <property type="entry name" value="ALIPHATIC SULFONATES IMPORT ATP-BINDING PROTEIN SSUB"/>
    <property type="match status" value="1"/>
</dbReference>
<dbReference type="PROSITE" id="PS00211">
    <property type="entry name" value="ABC_TRANSPORTER_1"/>
    <property type="match status" value="1"/>
</dbReference>
<evidence type="ECO:0000259" key="8">
    <source>
        <dbReference type="PROSITE" id="PS50893"/>
    </source>
</evidence>
<feature type="compositionally biased region" description="Gly residues" evidence="7">
    <location>
        <begin position="8"/>
        <end position="21"/>
    </location>
</feature>
<evidence type="ECO:0000256" key="1">
    <source>
        <dbReference type="ARBA" id="ARBA00022448"/>
    </source>
</evidence>
<dbReference type="Proteomes" id="UP000552644">
    <property type="component" value="Unassembled WGS sequence"/>
</dbReference>
<evidence type="ECO:0000256" key="5">
    <source>
        <dbReference type="ARBA" id="ARBA00022967"/>
    </source>
</evidence>
<dbReference type="InterPro" id="IPR003593">
    <property type="entry name" value="AAA+_ATPase"/>
</dbReference>
<dbReference type="GO" id="GO:0005524">
    <property type="term" value="F:ATP binding"/>
    <property type="evidence" value="ECO:0007669"/>
    <property type="project" value="UniProtKB-KW"/>
</dbReference>
<dbReference type="InterPro" id="IPR017871">
    <property type="entry name" value="ABC_transporter-like_CS"/>
</dbReference>
<keyword evidence="3" id="KW-0547">Nucleotide-binding</keyword>
<reference evidence="9 10" key="1">
    <citation type="submission" date="2020-08" db="EMBL/GenBank/DDBJ databases">
        <title>Genomic Encyclopedia of Type Strains, Phase III (KMG-III): the genomes of soil and plant-associated and newly described type strains.</title>
        <authorList>
            <person name="Whitman W."/>
        </authorList>
    </citation>
    <scope>NUCLEOTIDE SEQUENCE [LARGE SCALE GENOMIC DNA]</scope>
    <source>
        <strain evidence="9 10">CECT 8840</strain>
    </source>
</reference>
<gene>
    <name evidence="9" type="ORF">FHS44_005851</name>
</gene>
<proteinExistence type="predicted"/>
<keyword evidence="6" id="KW-0472">Membrane</keyword>
<evidence type="ECO:0000256" key="4">
    <source>
        <dbReference type="ARBA" id="ARBA00022840"/>
    </source>
</evidence>
<keyword evidence="5" id="KW-1278">Translocase</keyword>
<evidence type="ECO:0000313" key="10">
    <source>
        <dbReference type="Proteomes" id="UP000552644"/>
    </source>
</evidence>
<protein>
    <submittedName>
        <fullName evidence="9">NitT/TauT family transport system ATP-binding protein</fullName>
    </submittedName>
</protein>
<dbReference type="InterPro" id="IPR050166">
    <property type="entry name" value="ABC_transporter_ATP-bind"/>
</dbReference>
<evidence type="ECO:0000256" key="6">
    <source>
        <dbReference type="ARBA" id="ARBA00023136"/>
    </source>
</evidence>
<evidence type="ECO:0000256" key="7">
    <source>
        <dbReference type="SAM" id="MobiDB-lite"/>
    </source>
</evidence>